<organism evidence="2 3">
    <name type="scientific">[Bacillus] enclensis</name>
    <dbReference type="NCBI Taxonomy" id="1402860"/>
    <lineage>
        <taxon>Bacteria</taxon>
        <taxon>Bacillati</taxon>
        <taxon>Bacillota</taxon>
        <taxon>Bacilli</taxon>
        <taxon>Bacillales</taxon>
        <taxon>Bacillaceae</taxon>
        <taxon>Rossellomorea</taxon>
    </lineage>
</organism>
<name>A0A0V8HKQ9_9BACI</name>
<reference evidence="3" key="1">
    <citation type="submission" date="2016-08" db="EMBL/GenBank/DDBJ databases">
        <authorList>
            <person name="Varghese N."/>
            <person name="Submissions Spin"/>
        </authorList>
    </citation>
    <scope>NUCLEOTIDE SEQUENCE [LARGE SCALE GENOMIC DNA]</scope>
    <source>
        <strain evidence="3">SGD-1123</strain>
    </source>
</reference>
<dbReference type="Pfam" id="PF01636">
    <property type="entry name" value="APH"/>
    <property type="match status" value="1"/>
</dbReference>
<dbReference type="RefSeq" id="WP_058297382.1">
    <property type="nucleotide sequence ID" value="NZ_FMAU01000001.1"/>
</dbReference>
<evidence type="ECO:0000259" key="1">
    <source>
        <dbReference type="Pfam" id="PF01636"/>
    </source>
</evidence>
<dbReference type="SUPFAM" id="SSF56112">
    <property type="entry name" value="Protein kinase-like (PK-like)"/>
    <property type="match status" value="1"/>
</dbReference>
<dbReference type="InterPro" id="IPR002575">
    <property type="entry name" value="Aminoglycoside_PTrfase"/>
</dbReference>
<sequence>MTHIEKRLTEKNMKLLKMEVIQGAHAGEIYRLEVLTENGENTSLIYKEFASERNNEVEIFSMLSSCIEPFSKVITLWASHPQAILIDDLGSPLKNEFSLLSAQHKKALLEKVLKRFAALHYSKVNIREGLKVHTLNSVWLEWAKNQLKRLCYECSWAESNWSKTIEQTYTKLNVTNYKQKCPQVITHGDPHLENIFYQDSQVWFIDWEWAAKSSPLRDITILCQDIYDPNLIQFISTSYYKKLKNLAIPFEDYLQDFNYFYIDHTTMMLAWEIEKFFLGYTSEGQIQEIVEFKINEIIKVTNEQIKWST</sequence>
<protein>
    <submittedName>
        <fullName evidence="2">Phosphotransferase enzyme family protein</fullName>
    </submittedName>
</protein>
<proteinExistence type="predicted"/>
<evidence type="ECO:0000313" key="2">
    <source>
        <dbReference type="EMBL" id="SCB78735.1"/>
    </source>
</evidence>
<dbReference type="GO" id="GO:0016740">
    <property type="term" value="F:transferase activity"/>
    <property type="evidence" value="ECO:0007669"/>
    <property type="project" value="UniProtKB-KW"/>
</dbReference>
<dbReference type="Proteomes" id="UP000181997">
    <property type="component" value="Unassembled WGS sequence"/>
</dbReference>
<evidence type="ECO:0000313" key="3">
    <source>
        <dbReference type="Proteomes" id="UP000181997"/>
    </source>
</evidence>
<keyword evidence="2" id="KW-0808">Transferase</keyword>
<dbReference type="OrthoDB" id="2380134at2"/>
<dbReference type="Gene3D" id="3.90.1200.10">
    <property type="match status" value="1"/>
</dbReference>
<dbReference type="InterPro" id="IPR011009">
    <property type="entry name" value="Kinase-like_dom_sf"/>
</dbReference>
<dbReference type="AlphaFoldDB" id="A0A0V8HKQ9"/>
<keyword evidence="3" id="KW-1185">Reference proteome</keyword>
<feature type="domain" description="Aminoglycoside phosphotransferase" evidence="1">
    <location>
        <begin position="175"/>
        <end position="232"/>
    </location>
</feature>
<accession>A0A0V8HKQ9</accession>
<dbReference type="EMBL" id="FMAU01000001">
    <property type="protein sequence ID" value="SCB78735.1"/>
    <property type="molecule type" value="Genomic_DNA"/>
</dbReference>
<gene>
    <name evidence="2" type="ORF">GA0061094_0494</name>
</gene>